<dbReference type="AlphaFoldDB" id="A0A7W9CYN6"/>
<gene>
    <name evidence="2" type="ORF">GGI59_006412</name>
</gene>
<reference evidence="2 3" key="1">
    <citation type="submission" date="2020-08" db="EMBL/GenBank/DDBJ databases">
        <title>Genomic Encyclopedia of Type Strains, Phase IV (KMG-V): Genome sequencing to study the core and pangenomes of soil and plant-associated prokaryotes.</title>
        <authorList>
            <person name="Whitman W."/>
        </authorList>
    </citation>
    <scope>NUCLEOTIDE SEQUENCE [LARGE SCALE GENOMIC DNA]</scope>
    <source>
        <strain evidence="2 3">SEMIA 4034</strain>
    </source>
</reference>
<dbReference type="RefSeq" id="WP_176439519.1">
    <property type="nucleotide sequence ID" value="NZ_JACHBB010000029.1"/>
</dbReference>
<evidence type="ECO:0000313" key="3">
    <source>
        <dbReference type="Proteomes" id="UP000528824"/>
    </source>
</evidence>
<proteinExistence type="predicted"/>
<feature type="region of interest" description="Disordered" evidence="1">
    <location>
        <begin position="55"/>
        <end position="74"/>
    </location>
</feature>
<protein>
    <submittedName>
        <fullName evidence="2">Uncharacterized protein</fullName>
    </submittedName>
</protein>
<evidence type="ECO:0000313" key="2">
    <source>
        <dbReference type="EMBL" id="MBB5564703.1"/>
    </source>
</evidence>
<accession>A0A7W9CYN6</accession>
<feature type="compositionally biased region" description="Basic and acidic residues" evidence="1">
    <location>
        <begin position="65"/>
        <end position="74"/>
    </location>
</feature>
<sequence>MTGILRKRRAVEIVGEVKSDYHAMIFADETKQAHDTFFHLDEMVSLSPSHQIALPAATASASEPTKSDERDWPA</sequence>
<dbReference type="EMBL" id="JACHBC010000028">
    <property type="protein sequence ID" value="MBB5564703.1"/>
    <property type="molecule type" value="Genomic_DNA"/>
</dbReference>
<organism evidence="2 3">
    <name type="scientific">Rhizobium lentis</name>
    <dbReference type="NCBI Taxonomy" id="1138194"/>
    <lineage>
        <taxon>Bacteria</taxon>
        <taxon>Pseudomonadati</taxon>
        <taxon>Pseudomonadota</taxon>
        <taxon>Alphaproteobacteria</taxon>
        <taxon>Hyphomicrobiales</taxon>
        <taxon>Rhizobiaceae</taxon>
        <taxon>Rhizobium/Agrobacterium group</taxon>
        <taxon>Rhizobium</taxon>
    </lineage>
</organism>
<keyword evidence="3" id="KW-1185">Reference proteome</keyword>
<comment type="caution">
    <text evidence="2">The sequence shown here is derived from an EMBL/GenBank/DDBJ whole genome shotgun (WGS) entry which is preliminary data.</text>
</comment>
<name>A0A7W9CYN6_9HYPH</name>
<dbReference type="Proteomes" id="UP000528824">
    <property type="component" value="Unassembled WGS sequence"/>
</dbReference>
<evidence type="ECO:0000256" key="1">
    <source>
        <dbReference type="SAM" id="MobiDB-lite"/>
    </source>
</evidence>